<reference evidence="4" key="1">
    <citation type="journal article" date="2019" name="Int. J. Syst. Evol. Microbiol.">
        <title>The Global Catalogue of Microorganisms (GCM) 10K type strain sequencing project: providing services to taxonomists for standard genome sequencing and annotation.</title>
        <authorList>
            <consortium name="The Broad Institute Genomics Platform"/>
            <consortium name="The Broad Institute Genome Sequencing Center for Infectious Disease"/>
            <person name="Wu L."/>
            <person name="Ma J."/>
        </authorList>
    </citation>
    <scope>NUCLEOTIDE SEQUENCE [LARGE SCALE GENOMIC DNA]</scope>
    <source>
        <strain evidence="4">JCM 18285</strain>
    </source>
</reference>
<keyword evidence="1" id="KW-0472">Membrane</keyword>
<dbReference type="PROSITE" id="PS50206">
    <property type="entry name" value="RHODANESE_3"/>
    <property type="match status" value="1"/>
</dbReference>
<dbReference type="InterPro" id="IPR001763">
    <property type="entry name" value="Rhodanese-like_dom"/>
</dbReference>
<dbReference type="RefSeq" id="WP_345192656.1">
    <property type="nucleotide sequence ID" value="NZ_BAABJJ010000037.1"/>
</dbReference>
<dbReference type="EMBL" id="BAABJJ010000037">
    <property type="protein sequence ID" value="GAA4951460.1"/>
    <property type="molecule type" value="Genomic_DNA"/>
</dbReference>
<name>A0ABP9GV17_9FLAO</name>
<evidence type="ECO:0000256" key="1">
    <source>
        <dbReference type="SAM" id="Phobius"/>
    </source>
</evidence>
<keyword evidence="1" id="KW-0812">Transmembrane</keyword>
<feature type="domain" description="Rhodanese" evidence="2">
    <location>
        <begin position="68"/>
        <end position="159"/>
    </location>
</feature>
<dbReference type="SMART" id="SM00450">
    <property type="entry name" value="RHOD"/>
    <property type="match status" value="1"/>
</dbReference>
<protein>
    <recommendedName>
        <fullName evidence="2">Rhodanese domain-containing protein</fullName>
    </recommendedName>
</protein>
<dbReference type="SUPFAM" id="SSF52821">
    <property type="entry name" value="Rhodanese/Cell cycle control phosphatase"/>
    <property type="match status" value="1"/>
</dbReference>
<evidence type="ECO:0000313" key="4">
    <source>
        <dbReference type="Proteomes" id="UP001501302"/>
    </source>
</evidence>
<proteinExistence type="predicted"/>
<sequence>MVNRKLVKFLSLRYKILAAILIVLAGGLVLLPKYEKHEGISPEQLLSNAISPERYITTDELADRIINQDPSLLLIDVRDENAYKKYSLPSAVNIPLKKILEDDSESYLNQDEFDVILFSNDNFHSDQAWLLCNRIDYKNLYVLKGGINKWFNTIINPKKPTENMASNAFELYSLRKAASMHFGVAYPKKVHKQPVIIKKASVAKTSTAIVPKKIIPKKKKKKMPTEGGC</sequence>
<accession>A0ABP9GV17</accession>
<feature type="transmembrane region" description="Helical" evidence="1">
    <location>
        <begin position="12"/>
        <end position="31"/>
    </location>
</feature>
<keyword evidence="1" id="KW-1133">Transmembrane helix</keyword>
<dbReference type="PANTHER" id="PTHR44086">
    <property type="entry name" value="THIOSULFATE SULFURTRANSFERASE RDL2, MITOCHONDRIAL-RELATED"/>
    <property type="match status" value="1"/>
</dbReference>
<dbReference type="CDD" id="cd00158">
    <property type="entry name" value="RHOD"/>
    <property type="match status" value="1"/>
</dbReference>
<dbReference type="InterPro" id="IPR036873">
    <property type="entry name" value="Rhodanese-like_dom_sf"/>
</dbReference>
<dbReference type="Pfam" id="PF00581">
    <property type="entry name" value="Rhodanese"/>
    <property type="match status" value="1"/>
</dbReference>
<gene>
    <name evidence="3" type="ORF">GCM10023314_26100</name>
</gene>
<comment type="caution">
    <text evidence="3">The sequence shown here is derived from an EMBL/GenBank/DDBJ whole genome shotgun (WGS) entry which is preliminary data.</text>
</comment>
<keyword evidence="4" id="KW-1185">Reference proteome</keyword>
<dbReference type="Proteomes" id="UP001501302">
    <property type="component" value="Unassembled WGS sequence"/>
</dbReference>
<evidence type="ECO:0000313" key="3">
    <source>
        <dbReference type="EMBL" id="GAA4951460.1"/>
    </source>
</evidence>
<organism evidence="3 4">
    <name type="scientific">Algibacter agarivorans</name>
    <dbReference type="NCBI Taxonomy" id="1109741"/>
    <lineage>
        <taxon>Bacteria</taxon>
        <taxon>Pseudomonadati</taxon>
        <taxon>Bacteroidota</taxon>
        <taxon>Flavobacteriia</taxon>
        <taxon>Flavobacteriales</taxon>
        <taxon>Flavobacteriaceae</taxon>
        <taxon>Algibacter</taxon>
    </lineage>
</organism>
<dbReference type="Gene3D" id="3.40.250.10">
    <property type="entry name" value="Rhodanese-like domain"/>
    <property type="match status" value="1"/>
</dbReference>
<dbReference type="PANTHER" id="PTHR44086:SF10">
    <property type="entry name" value="THIOSULFATE SULFURTRANSFERASE_RHODANESE-LIKE DOMAIN-CONTAINING PROTEIN 3"/>
    <property type="match status" value="1"/>
</dbReference>
<evidence type="ECO:0000259" key="2">
    <source>
        <dbReference type="PROSITE" id="PS50206"/>
    </source>
</evidence>